<dbReference type="AlphaFoldDB" id="A0A853BLV1"/>
<name>A0A853BLV1_9ACTN</name>
<dbReference type="PANTHER" id="PTHR24320:SF148">
    <property type="entry name" value="NAD(P)-BINDING ROSSMANN-FOLD SUPERFAMILY PROTEIN"/>
    <property type="match status" value="1"/>
</dbReference>
<keyword evidence="4" id="KW-1185">Reference proteome</keyword>
<dbReference type="EMBL" id="JACCFO010000001">
    <property type="protein sequence ID" value="NYI95647.1"/>
    <property type="molecule type" value="Genomic_DNA"/>
</dbReference>
<dbReference type="SUPFAM" id="SSF51735">
    <property type="entry name" value="NAD(P)-binding Rossmann-fold domains"/>
    <property type="match status" value="1"/>
</dbReference>
<keyword evidence="2" id="KW-0560">Oxidoreductase</keyword>
<dbReference type="GO" id="GO:0016491">
    <property type="term" value="F:oxidoreductase activity"/>
    <property type="evidence" value="ECO:0007669"/>
    <property type="project" value="UniProtKB-KW"/>
</dbReference>
<organism evidence="3 4">
    <name type="scientific">Streptomonospora nanhaiensis</name>
    <dbReference type="NCBI Taxonomy" id="1323731"/>
    <lineage>
        <taxon>Bacteria</taxon>
        <taxon>Bacillati</taxon>
        <taxon>Actinomycetota</taxon>
        <taxon>Actinomycetes</taxon>
        <taxon>Streptosporangiales</taxon>
        <taxon>Nocardiopsidaceae</taxon>
        <taxon>Streptomonospora</taxon>
    </lineage>
</organism>
<dbReference type="InterPro" id="IPR002347">
    <property type="entry name" value="SDR_fam"/>
</dbReference>
<gene>
    <name evidence="3" type="ORF">HNR12_001924</name>
</gene>
<dbReference type="InterPro" id="IPR036291">
    <property type="entry name" value="NAD(P)-bd_dom_sf"/>
</dbReference>
<protein>
    <submittedName>
        <fullName evidence="3">NAD(P)-dependent dehydrogenase (Short-subunit alcohol dehydrogenase family)</fullName>
    </submittedName>
</protein>
<evidence type="ECO:0000313" key="3">
    <source>
        <dbReference type="EMBL" id="NYI95647.1"/>
    </source>
</evidence>
<evidence type="ECO:0000256" key="2">
    <source>
        <dbReference type="ARBA" id="ARBA00023002"/>
    </source>
</evidence>
<evidence type="ECO:0000256" key="1">
    <source>
        <dbReference type="ARBA" id="ARBA00006484"/>
    </source>
</evidence>
<sequence>MPTATAPRWTPADIPRLHGRTVVVTGANSGIGFEAALAFARAGAHVVPACRGGKAEEAADRLRAEVPAASLDPM</sequence>
<dbReference type="Gene3D" id="3.40.50.720">
    <property type="entry name" value="NAD(P)-binding Rossmann-like Domain"/>
    <property type="match status" value="1"/>
</dbReference>
<comment type="caution">
    <text evidence="3">The sequence shown here is derived from an EMBL/GenBank/DDBJ whole genome shotgun (WGS) entry which is preliminary data.</text>
</comment>
<accession>A0A853BLV1</accession>
<proteinExistence type="inferred from homology"/>
<dbReference type="PANTHER" id="PTHR24320">
    <property type="entry name" value="RETINOL DEHYDROGENASE"/>
    <property type="match status" value="1"/>
</dbReference>
<dbReference type="Proteomes" id="UP000575985">
    <property type="component" value="Unassembled WGS sequence"/>
</dbReference>
<comment type="similarity">
    <text evidence="1">Belongs to the short-chain dehydrogenases/reductases (SDR) family.</text>
</comment>
<dbReference type="Pfam" id="PF00106">
    <property type="entry name" value="adh_short"/>
    <property type="match status" value="1"/>
</dbReference>
<reference evidence="3 4" key="1">
    <citation type="submission" date="2020-07" db="EMBL/GenBank/DDBJ databases">
        <title>Sequencing the genomes of 1000 actinobacteria strains.</title>
        <authorList>
            <person name="Klenk H.-P."/>
        </authorList>
    </citation>
    <scope>NUCLEOTIDE SEQUENCE [LARGE SCALE GENOMIC DNA]</scope>
    <source>
        <strain evidence="3 4">DSM 45927</strain>
    </source>
</reference>
<evidence type="ECO:0000313" key="4">
    <source>
        <dbReference type="Proteomes" id="UP000575985"/>
    </source>
</evidence>